<dbReference type="SUPFAM" id="SSF141562">
    <property type="entry name" value="At5g01610-like"/>
    <property type="match status" value="1"/>
</dbReference>
<evidence type="ECO:0000256" key="1">
    <source>
        <dbReference type="SAM" id="MobiDB-lite"/>
    </source>
</evidence>
<proteinExistence type="predicted"/>
<dbReference type="PANTHER" id="PTHR31676">
    <property type="entry name" value="T31J12.3 PROTEIN-RELATED"/>
    <property type="match status" value="1"/>
</dbReference>
<reference evidence="2 3" key="1">
    <citation type="journal article" date="2013" name="Nat. Genet.">
        <title>The high-quality draft genome of peach (Prunus persica) identifies unique patterns of genetic diversity, domestication and genome evolution.</title>
        <authorList>
            <consortium name="International Peach Genome Initiative"/>
            <person name="Verde I."/>
            <person name="Abbott A.G."/>
            <person name="Scalabrin S."/>
            <person name="Jung S."/>
            <person name="Shu S."/>
            <person name="Marroni F."/>
            <person name="Zhebentyayeva T."/>
            <person name="Dettori M.T."/>
            <person name="Grimwood J."/>
            <person name="Cattonaro F."/>
            <person name="Zuccolo A."/>
            <person name="Rossini L."/>
            <person name="Jenkins J."/>
            <person name="Vendramin E."/>
            <person name="Meisel L.A."/>
            <person name="Decroocq V."/>
            <person name="Sosinski B."/>
            <person name="Prochnik S."/>
            <person name="Mitros T."/>
            <person name="Policriti A."/>
            <person name="Cipriani G."/>
            <person name="Dondini L."/>
            <person name="Ficklin S."/>
            <person name="Goodstein D.M."/>
            <person name="Xuan P."/>
            <person name="Del Fabbro C."/>
            <person name="Aramini V."/>
            <person name="Copetti D."/>
            <person name="Gonzalez S."/>
            <person name="Horner D.S."/>
            <person name="Falchi R."/>
            <person name="Lucas S."/>
            <person name="Mica E."/>
            <person name="Maldonado J."/>
            <person name="Lazzari B."/>
            <person name="Bielenberg D."/>
            <person name="Pirona R."/>
            <person name="Miculan M."/>
            <person name="Barakat A."/>
            <person name="Testolin R."/>
            <person name="Stella A."/>
            <person name="Tartarini S."/>
            <person name="Tonutti P."/>
            <person name="Arus P."/>
            <person name="Orellana A."/>
            <person name="Wells C."/>
            <person name="Main D."/>
            <person name="Vizzotto G."/>
            <person name="Silva H."/>
            <person name="Salamini F."/>
            <person name="Schmutz J."/>
            <person name="Morgante M."/>
            <person name="Rokhsar D.S."/>
        </authorList>
    </citation>
    <scope>NUCLEOTIDE SEQUENCE [LARGE SCALE GENOMIC DNA]</scope>
    <source>
        <strain evidence="3">cv. Nemared</strain>
    </source>
</reference>
<feature type="region of interest" description="Disordered" evidence="1">
    <location>
        <begin position="43"/>
        <end position="76"/>
    </location>
</feature>
<dbReference type="Gene3D" id="2.30.240.10">
    <property type="entry name" value="At5g01610-like"/>
    <property type="match status" value="1"/>
</dbReference>
<dbReference type="InterPro" id="IPR036758">
    <property type="entry name" value="At5g01610-like"/>
</dbReference>
<dbReference type="Gramene" id="ONH93962">
    <property type="protein sequence ID" value="ONH93962"/>
    <property type="gene ID" value="PRUPE_8G263200"/>
</dbReference>
<name>A0A251N3P4_PRUPE</name>
<evidence type="ECO:0000313" key="3">
    <source>
        <dbReference type="Proteomes" id="UP000006882"/>
    </source>
</evidence>
<dbReference type="Proteomes" id="UP000006882">
    <property type="component" value="Chromosome G8"/>
</dbReference>
<evidence type="ECO:0000313" key="2">
    <source>
        <dbReference type="EMBL" id="ONH93962.1"/>
    </source>
</evidence>
<dbReference type="EMBL" id="CM007658">
    <property type="protein sequence ID" value="ONH93962.1"/>
    <property type="molecule type" value="Genomic_DNA"/>
</dbReference>
<protein>
    <submittedName>
        <fullName evidence="2">Uncharacterized protein</fullName>
    </submittedName>
</protein>
<dbReference type="eggNOG" id="ENOG502RZ1I">
    <property type="taxonomic scope" value="Eukaryota"/>
</dbReference>
<dbReference type="AlphaFoldDB" id="A0A251N3P4"/>
<dbReference type="STRING" id="3760.A0A251N3P4"/>
<keyword evidence="3" id="KW-1185">Reference proteome</keyword>
<sequence>KSPRPLPSQQRDYLKEYKLLHTSPFLKNYYCRIRTVNVVSTAVSQSQTHSPPTTIPGNTKSNKKIGEREARENPKAQTMSSLAAILALFVILSPFATSSTAAAGYDDSRSAYDIIQDFDFPMGLLPKGVTGYELDRSNGQFRAYLNGSCSFALEGSYQLKYKSTISGSISKNKLSGLTGVSVKVLFLWLNIVEVTRSGDNLEFSVGIASAAFPIDNFYECPQCGCGLDCVNGQVRKIKMNPLVSSI</sequence>
<dbReference type="Pfam" id="PF04398">
    <property type="entry name" value="DUF538"/>
    <property type="match status" value="1"/>
</dbReference>
<accession>A0A251N3P4</accession>
<gene>
    <name evidence="2" type="ORF">PRUPE_8G263200</name>
</gene>
<dbReference type="PANTHER" id="PTHR31676:SF156">
    <property type="entry name" value="F22D16.19 PROTEIN"/>
    <property type="match status" value="1"/>
</dbReference>
<dbReference type="InterPro" id="IPR007493">
    <property type="entry name" value="DUF538"/>
</dbReference>
<organism evidence="2 3">
    <name type="scientific">Prunus persica</name>
    <name type="common">Peach</name>
    <name type="synonym">Amygdalus persica</name>
    <dbReference type="NCBI Taxonomy" id="3760"/>
    <lineage>
        <taxon>Eukaryota</taxon>
        <taxon>Viridiplantae</taxon>
        <taxon>Streptophyta</taxon>
        <taxon>Embryophyta</taxon>
        <taxon>Tracheophyta</taxon>
        <taxon>Spermatophyta</taxon>
        <taxon>Magnoliopsida</taxon>
        <taxon>eudicotyledons</taxon>
        <taxon>Gunneridae</taxon>
        <taxon>Pentapetalae</taxon>
        <taxon>rosids</taxon>
        <taxon>fabids</taxon>
        <taxon>Rosales</taxon>
        <taxon>Rosaceae</taxon>
        <taxon>Amygdaloideae</taxon>
        <taxon>Amygdaleae</taxon>
        <taxon>Prunus</taxon>
    </lineage>
</organism>
<feature type="compositionally biased region" description="Basic and acidic residues" evidence="1">
    <location>
        <begin position="64"/>
        <end position="74"/>
    </location>
</feature>
<feature type="compositionally biased region" description="Polar residues" evidence="1">
    <location>
        <begin position="43"/>
        <end position="60"/>
    </location>
</feature>
<feature type="non-terminal residue" evidence="2">
    <location>
        <position position="1"/>
    </location>
</feature>